<dbReference type="Gene3D" id="3.90.550.10">
    <property type="entry name" value="Spore Coat Polysaccharide Biosynthesis Protein SpsA, Chain A"/>
    <property type="match status" value="1"/>
</dbReference>
<dbReference type="SUPFAM" id="SSF53448">
    <property type="entry name" value="Nucleotide-diphospho-sugar transferases"/>
    <property type="match status" value="1"/>
</dbReference>
<protein>
    <submittedName>
        <fullName evidence="1">Beta-1,4-N-acetylgalactosaminyltransferase</fullName>
    </submittedName>
</protein>
<evidence type="ECO:0000313" key="2">
    <source>
        <dbReference type="Proteomes" id="UP000029921"/>
    </source>
</evidence>
<comment type="caution">
    <text evidence="1">The sequence shown here is derived from an EMBL/GenBank/DDBJ whole genome shotgun (WGS) entry which is preliminary data.</text>
</comment>
<dbReference type="InterPro" id="IPR010446">
    <property type="entry name" value="GalNAc_Trfase_b"/>
</dbReference>
<dbReference type="Pfam" id="PF06306">
    <property type="entry name" value="CgtA"/>
    <property type="match status" value="1"/>
</dbReference>
<dbReference type="AlphaFoldDB" id="A0A4U8T0U3"/>
<reference evidence="1 2" key="1">
    <citation type="journal article" date="2014" name="Genome Announc.">
        <title>Draft genome sequences of eight enterohepatic helicobacter species isolated from both laboratory and wild rodents.</title>
        <authorList>
            <person name="Sheh A."/>
            <person name="Shen Z."/>
            <person name="Fox J.G."/>
        </authorList>
    </citation>
    <scope>NUCLEOTIDE SEQUENCE [LARGE SCALE GENOMIC DNA]</scope>
    <source>
        <strain evidence="1 2">MIT 96-1001</strain>
    </source>
</reference>
<dbReference type="Proteomes" id="UP000029921">
    <property type="component" value="Unassembled WGS sequence"/>
</dbReference>
<accession>A0A4U8T0U3</accession>
<dbReference type="GO" id="GO:0016740">
    <property type="term" value="F:transferase activity"/>
    <property type="evidence" value="ECO:0007669"/>
    <property type="project" value="UniProtKB-KW"/>
</dbReference>
<gene>
    <name evidence="1" type="ORF">LS74_003610</name>
</gene>
<sequence length="256" mass="30510">MYVKHKGYFQADKNATSIYSPRNPWAYIRVRNEAHTLRACLYSILPAIQRGVIGYNDCDDGSEEIILEFCEKFPSFIPVKYPHHIDFSHPQSEENKLYMYYAYVLKVVPKYEWLVKIDVDHIYEARKLFKSFYLAQKVWDMVLHSRINFLADENGVRIQSSCTEVYEGDHWLINNFGLKFEILYDRIEQLIPHTNHLISTELPSWHFPYQKDSRKIDAQKFQWVALESWQSSEIGTRIDKIMLKSDVMDTFVREFE</sequence>
<keyword evidence="2" id="KW-1185">Reference proteome</keyword>
<evidence type="ECO:0000313" key="1">
    <source>
        <dbReference type="EMBL" id="TLD92788.1"/>
    </source>
</evidence>
<dbReference type="InterPro" id="IPR029044">
    <property type="entry name" value="Nucleotide-diphossugar_trans"/>
</dbReference>
<organism evidence="1 2">
    <name type="scientific">Helicobacter magdeburgensis</name>
    <dbReference type="NCBI Taxonomy" id="471858"/>
    <lineage>
        <taxon>Bacteria</taxon>
        <taxon>Pseudomonadati</taxon>
        <taxon>Campylobacterota</taxon>
        <taxon>Epsilonproteobacteria</taxon>
        <taxon>Campylobacterales</taxon>
        <taxon>Helicobacteraceae</taxon>
        <taxon>Helicobacter</taxon>
    </lineage>
</organism>
<name>A0A4U8T0U3_9HELI</name>
<dbReference type="EMBL" id="JRPE02000004">
    <property type="protein sequence ID" value="TLD92788.1"/>
    <property type="molecule type" value="Genomic_DNA"/>
</dbReference>
<proteinExistence type="predicted"/>